<organism evidence="1 2">
    <name type="scientific">Ajellomyces capsulatus</name>
    <name type="common">Darling's disease fungus</name>
    <name type="synonym">Histoplasma capsulatum</name>
    <dbReference type="NCBI Taxonomy" id="5037"/>
    <lineage>
        <taxon>Eukaryota</taxon>
        <taxon>Fungi</taxon>
        <taxon>Dikarya</taxon>
        <taxon>Ascomycota</taxon>
        <taxon>Pezizomycotina</taxon>
        <taxon>Eurotiomycetes</taxon>
        <taxon>Eurotiomycetidae</taxon>
        <taxon>Onygenales</taxon>
        <taxon>Ajellomycetaceae</taxon>
        <taxon>Histoplasma</taxon>
    </lineage>
</organism>
<name>A0A8A1M4F8_AJECA</name>
<dbReference type="Proteomes" id="UP000663671">
    <property type="component" value="Chromosome 4"/>
</dbReference>
<evidence type="ECO:0000313" key="2">
    <source>
        <dbReference type="Proteomes" id="UP000663671"/>
    </source>
</evidence>
<dbReference type="EMBL" id="CP069110">
    <property type="protein sequence ID" value="QSS60505.1"/>
    <property type="molecule type" value="Genomic_DNA"/>
</dbReference>
<protein>
    <submittedName>
        <fullName evidence="1">Uncharacterized protein</fullName>
    </submittedName>
</protein>
<dbReference type="AlphaFoldDB" id="A0A8A1M4F8"/>
<dbReference type="VEuPathDB" id="FungiDB:I7I51_05305"/>
<proteinExistence type="predicted"/>
<accession>A0A8A1M4F8</accession>
<evidence type="ECO:0000313" key="1">
    <source>
        <dbReference type="EMBL" id="QSS60505.1"/>
    </source>
</evidence>
<reference evidence="1" key="1">
    <citation type="submission" date="2021-01" db="EMBL/GenBank/DDBJ databases">
        <title>Chromosome-level genome assembly of a human fungal pathogen reveals clustering of transcriptionally co-regulated genes.</title>
        <authorList>
            <person name="Voorhies M."/>
            <person name="Cohen S."/>
            <person name="Shea T.P."/>
            <person name="Petrus S."/>
            <person name="Munoz J.F."/>
            <person name="Poplawski S."/>
            <person name="Goldman W.E."/>
            <person name="Michael T."/>
            <person name="Cuomo C.A."/>
            <person name="Sil A."/>
            <person name="Beyhan S."/>
        </authorList>
    </citation>
    <scope>NUCLEOTIDE SEQUENCE</scope>
    <source>
        <strain evidence="1">WU24</strain>
    </source>
</reference>
<sequence>MYSTTAYSTSIDARVPYICTVQAVSKLPRISTVTVHDADRELRAFGGYPIGIATDAHNVDVMLLLGPSRMAFSGFPTRSSILPSPPPPLLPSLRDIERGFLQTIIHQNIVLFFVTGILPANALRTKLSSLL</sequence>
<gene>
    <name evidence="1" type="ORF">I7I51_05305</name>
</gene>